<dbReference type="EMBL" id="CDMZ01003802">
    <property type="protein sequence ID" value="CEM47643.1"/>
    <property type="molecule type" value="Genomic_DNA"/>
</dbReference>
<feature type="compositionally biased region" description="Basic and acidic residues" evidence="1">
    <location>
        <begin position="466"/>
        <end position="485"/>
    </location>
</feature>
<feature type="compositionally biased region" description="Basic and acidic residues" evidence="1">
    <location>
        <begin position="506"/>
        <end position="530"/>
    </location>
</feature>
<feature type="compositionally biased region" description="Pro residues" evidence="1">
    <location>
        <begin position="414"/>
        <end position="425"/>
    </location>
</feature>
<gene>
    <name evidence="2" type="ORF">Cvel_8445</name>
</gene>
<organism evidence="2">
    <name type="scientific">Chromera velia CCMP2878</name>
    <dbReference type="NCBI Taxonomy" id="1169474"/>
    <lineage>
        <taxon>Eukaryota</taxon>
        <taxon>Sar</taxon>
        <taxon>Alveolata</taxon>
        <taxon>Colpodellida</taxon>
        <taxon>Chromeraceae</taxon>
        <taxon>Chromera</taxon>
    </lineage>
</organism>
<name>A0A0G4HTM0_9ALVE</name>
<reference evidence="2" key="1">
    <citation type="submission" date="2014-11" db="EMBL/GenBank/DDBJ databases">
        <authorList>
            <person name="Otto D Thomas"/>
            <person name="Naeem Raeece"/>
        </authorList>
    </citation>
    <scope>NUCLEOTIDE SEQUENCE</scope>
</reference>
<evidence type="ECO:0000313" key="2">
    <source>
        <dbReference type="EMBL" id="CEM47643.1"/>
    </source>
</evidence>
<feature type="region of interest" description="Disordered" evidence="1">
    <location>
        <begin position="262"/>
        <end position="361"/>
    </location>
</feature>
<dbReference type="AlphaFoldDB" id="A0A0G4HTM0"/>
<feature type="region of interest" description="Disordered" evidence="1">
    <location>
        <begin position="654"/>
        <end position="693"/>
    </location>
</feature>
<dbReference type="VEuPathDB" id="CryptoDB:Cvel_8445"/>
<sequence>MKKFLSPIWPQDVEPPDNPFASWQIPHITDRRFEKFKCSFAFSHPFITDTYSTPAPNFLSDGFLRVVLSKAIIMIIENVNDLRQMAETNQESSGSLPRVKVSKLSTNVEALYQLLLAKWVMDQRHRLGRNLYFDSENRKAFEEIRKLSKSAETWFNEVARELADLGFPAFRYWHDSYTRPPFVYPDLGELVRRAPGPVDVFTLSGRGSESESEDFDEFHDIEESETDGLSTFLDLDTGSVREAIQDLEPFLSASEEKDIATTLPLAGEDRGPHLTTRENRTTVPSSAPAPPMHAHSECDPSPSPLPSSTVSAPPPSQPQHAPAPPSTPPTKDCLLSVPCSSQKNVPSSKQGTKGEKQQKKRPNWVLRVLVWCCCCCGGVKAGEEPDEERVPSEPEERTSPPSLPPSDHDSQSPLPSPPVSPPVSPLLPTDEGRDSNRRRPAEEQPQKLQVEDVFASPFVLLNSDDPSQKDESTKSDRRRPAEEQPQKLQVEDVFASPFVLLNSDDPSQKDESTKSDRRRPAEERPQKLQAEDVFPLDRSPLPSLAPPEHDSQPPLPSPPVGPSVSPPSQTAEGRESNQTPSLPRQPDRETATQTASDSLHTCVPCRRASDRHLDPLAEWGQVTVLLPVAGARGGGGERGDKLEWNGRSRAAHTFSRTNSQNMHSQQGKGPVKAPPQKKAHVRQSLPPPNNTRKQQVESATATKNNTAELPKATVATDFLMPPTPAVVEQQETQETAAFGHAENAAYMTLQISKRVTESTSYIAPLPPPFIVKHQH</sequence>
<feature type="compositionally biased region" description="Pro residues" evidence="1">
    <location>
        <begin position="312"/>
        <end position="328"/>
    </location>
</feature>
<feature type="compositionally biased region" description="Basic and acidic residues" evidence="1">
    <location>
        <begin position="430"/>
        <end position="445"/>
    </location>
</feature>
<feature type="region of interest" description="Disordered" evidence="1">
    <location>
        <begin position="380"/>
        <end position="602"/>
    </location>
</feature>
<feature type="compositionally biased region" description="Pro residues" evidence="1">
    <location>
        <begin position="553"/>
        <end position="565"/>
    </location>
</feature>
<feature type="compositionally biased region" description="Polar residues" evidence="1">
    <location>
        <begin position="654"/>
        <end position="667"/>
    </location>
</feature>
<protein>
    <submittedName>
        <fullName evidence="2">Uncharacterized protein</fullName>
    </submittedName>
</protein>
<feature type="compositionally biased region" description="Basic and acidic residues" evidence="1">
    <location>
        <begin position="267"/>
        <end position="280"/>
    </location>
</feature>
<feature type="compositionally biased region" description="Basic and acidic residues" evidence="1">
    <location>
        <begin position="388"/>
        <end position="398"/>
    </location>
</feature>
<feature type="compositionally biased region" description="Polar residues" evidence="1">
    <location>
        <begin position="338"/>
        <end position="348"/>
    </location>
</feature>
<proteinExistence type="predicted"/>
<evidence type="ECO:0000256" key="1">
    <source>
        <dbReference type="SAM" id="MobiDB-lite"/>
    </source>
</evidence>
<accession>A0A0G4HTM0</accession>